<evidence type="ECO:0000313" key="3">
    <source>
        <dbReference type="Proteomes" id="UP001138757"/>
    </source>
</evidence>
<dbReference type="NCBIfam" id="TIGR03725">
    <property type="entry name" value="T6A_YeaZ"/>
    <property type="match status" value="1"/>
</dbReference>
<feature type="domain" description="Gcp-like" evidence="1">
    <location>
        <begin position="53"/>
        <end position="125"/>
    </location>
</feature>
<dbReference type="InterPro" id="IPR000905">
    <property type="entry name" value="Gcp-like_dom"/>
</dbReference>
<dbReference type="InterPro" id="IPR043129">
    <property type="entry name" value="ATPase_NBD"/>
</dbReference>
<gene>
    <name evidence="2" type="primary">tsaB</name>
    <name evidence="2" type="ORF">KK488_11600</name>
</gene>
<accession>A0A9X1DCP5</accession>
<name>A0A9X1DCP5_9SPHN</name>
<keyword evidence="2" id="KW-0808">Transferase</keyword>
<keyword evidence="2" id="KW-0012">Acyltransferase</keyword>
<proteinExistence type="predicted"/>
<dbReference type="SUPFAM" id="SSF53067">
    <property type="entry name" value="Actin-like ATPase domain"/>
    <property type="match status" value="1"/>
</dbReference>
<keyword evidence="3" id="KW-1185">Reference proteome</keyword>
<dbReference type="EC" id="2.3.1.234" evidence="2"/>
<dbReference type="InterPro" id="IPR022496">
    <property type="entry name" value="T6A_TsaB"/>
</dbReference>
<comment type="caution">
    <text evidence="2">The sequence shown here is derived from an EMBL/GenBank/DDBJ whole genome shotgun (WGS) entry which is preliminary data.</text>
</comment>
<dbReference type="Gene3D" id="3.30.420.40">
    <property type="match status" value="2"/>
</dbReference>
<dbReference type="RefSeq" id="WP_214623686.1">
    <property type="nucleotide sequence ID" value="NZ_JAHGAW010000007.1"/>
</dbReference>
<dbReference type="AlphaFoldDB" id="A0A9X1DCP5"/>
<dbReference type="GO" id="GO:0061711">
    <property type="term" value="F:tRNA N(6)-L-threonylcarbamoyladenine synthase activity"/>
    <property type="evidence" value="ECO:0007669"/>
    <property type="project" value="UniProtKB-EC"/>
</dbReference>
<dbReference type="GO" id="GO:0002949">
    <property type="term" value="P:tRNA threonylcarbamoyladenosine modification"/>
    <property type="evidence" value="ECO:0007669"/>
    <property type="project" value="InterPro"/>
</dbReference>
<reference evidence="2" key="1">
    <citation type="submission" date="2021-05" db="EMBL/GenBank/DDBJ databases">
        <title>Genome of Sphingobium sp. strain.</title>
        <authorList>
            <person name="Fan R."/>
        </authorList>
    </citation>
    <scope>NUCLEOTIDE SEQUENCE</scope>
    <source>
        <strain evidence="2">H33</strain>
    </source>
</reference>
<dbReference type="Pfam" id="PF00814">
    <property type="entry name" value="TsaD"/>
    <property type="match status" value="1"/>
</dbReference>
<sequence length="213" mass="21897">MNERLLIIDCATPMLSLALFDDAHCIASHHEELGRGHAEALLPRIAALPGGGRCDRILVDVGPGSFTGVRVGLAAATGLGFAWQVPVQGYGCLDLIAAMARARHAPAEPFAVVMVGGHGELFWALNSDDGPLTVQSSPIAQLADQIDASLLVGSGAQILIDAGARGRAIPLLPDARDVLLLPDALRALPPRPVYGRGADAKPMAGVSPGVAAS</sequence>
<evidence type="ECO:0000313" key="2">
    <source>
        <dbReference type="EMBL" id="MBT2187586.1"/>
    </source>
</evidence>
<dbReference type="Proteomes" id="UP001138757">
    <property type="component" value="Unassembled WGS sequence"/>
</dbReference>
<dbReference type="EMBL" id="JAHGAW010000007">
    <property type="protein sequence ID" value="MBT2187586.1"/>
    <property type="molecule type" value="Genomic_DNA"/>
</dbReference>
<protein>
    <submittedName>
        <fullName evidence="2">tRNA (Adenosine(37)-N6)-threonylcarbamoyltransferase complex dimerization subunit type 1 TsaB</fullName>
        <ecNumber evidence="2">2.3.1.234</ecNumber>
    </submittedName>
</protein>
<evidence type="ECO:0000259" key="1">
    <source>
        <dbReference type="Pfam" id="PF00814"/>
    </source>
</evidence>
<organism evidence="2 3">
    <name type="scientific">Sphingobium nicotianae</name>
    <dbReference type="NCBI Taxonomy" id="2782607"/>
    <lineage>
        <taxon>Bacteria</taxon>
        <taxon>Pseudomonadati</taxon>
        <taxon>Pseudomonadota</taxon>
        <taxon>Alphaproteobacteria</taxon>
        <taxon>Sphingomonadales</taxon>
        <taxon>Sphingomonadaceae</taxon>
        <taxon>Sphingobium</taxon>
    </lineage>
</organism>